<dbReference type="SUPFAM" id="SSF55961">
    <property type="entry name" value="Bet v1-like"/>
    <property type="match status" value="1"/>
</dbReference>
<dbReference type="Pfam" id="PF10604">
    <property type="entry name" value="Polyketide_cyc2"/>
    <property type="match status" value="1"/>
</dbReference>
<evidence type="ECO:0000313" key="1">
    <source>
        <dbReference type="EMBL" id="MBI3016239.1"/>
    </source>
</evidence>
<dbReference type="InterPro" id="IPR023393">
    <property type="entry name" value="START-like_dom_sf"/>
</dbReference>
<name>A0A932M282_UNCTE</name>
<accession>A0A932M282</accession>
<dbReference type="Proteomes" id="UP000741360">
    <property type="component" value="Unassembled WGS sequence"/>
</dbReference>
<dbReference type="EMBL" id="JACPSX010000280">
    <property type="protein sequence ID" value="MBI3016239.1"/>
    <property type="molecule type" value="Genomic_DNA"/>
</dbReference>
<proteinExistence type="predicted"/>
<protein>
    <submittedName>
        <fullName evidence="1">SRPBCC family protein</fullName>
    </submittedName>
</protein>
<dbReference type="AlphaFoldDB" id="A0A932M282"/>
<organism evidence="1 2">
    <name type="scientific">Tectimicrobiota bacterium</name>
    <dbReference type="NCBI Taxonomy" id="2528274"/>
    <lineage>
        <taxon>Bacteria</taxon>
        <taxon>Pseudomonadati</taxon>
        <taxon>Nitrospinota/Tectimicrobiota group</taxon>
        <taxon>Candidatus Tectimicrobiota</taxon>
    </lineage>
</organism>
<evidence type="ECO:0000313" key="2">
    <source>
        <dbReference type="Proteomes" id="UP000741360"/>
    </source>
</evidence>
<comment type="caution">
    <text evidence="1">The sequence shown here is derived from an EMBL/GenBank/DDBJ whole genome shotgun (WGS) entry which is preliminary data.</text>
</comment>
<dbReference type="Gene3D" id="3.30.530.20">
    <property type="match status" value="1"/>
</dbReference>
<sequence>MEPVIIRIAESVEIAAPPSAVFALVSDPLAKARLNPFVQVIRIEREDPGPLCEGRITFLRLQKGTRIFEYRTRCRALEPDRLLENQAELPTLFRVRVELEPIPGGTRLTQREECEVRVEMLEGLPVPRRAERAWQTIKILGLVLPVLARETYALILKERTDTLRETMGRELQVWLQAIKQHLESPGRGVSTPQPEAAGEQT</sequence>
<reference evidence="1" key="1">
    <citation type="submission" date="2020-07" db="EMBL/GenBank/DDBJ databases">
        <title>Huge and variable diversity of episymbiotic CPR bacteria and DPANN archaea in groundwater ecosystems.</title>
        <authorList>
            <person name="He C.Y."/>
            <person name="Keren R."/>
            <person name="Whittaker M."/>
            <person name="Farag I.F."/>
            <person name="Doudna J."/>
            <person name="Cate J.H.D."/>
            <person name="Banfield J.F."/>
        </authorList>
    </citation>
    <scope>NUCLEOTIDE SEQUENCE</scope>
    <source>
        <strain evidence="1">NC_groundwater_717_Ag_S-0.2um_59_8</strain>
    </source>
</reference>
<gene>
    <name evidence="1" type="ORF">HYY65_14515</name>
</gene>
<dbReference type="InterPro" id="IPR019587">
    <property type="entry name" value="Polyketide_cyclase/dehydratase"/>
</dbReference>